<dbReference type="InterPro" id="IPR013083">
    <property type="entry name" value="Znf_RING/FYVE/PHD"/>
</dbReference>
<dbReference type="Gene3D" id="3.30.40.10">
    <property type="entry name" value="Zinc/RING finger domain, C3HC4 (zinc finger)"/>
    <property type="match status" value="1"/>
</dbReference>
<keyword evidence="1" id="KW-0862">Zinc</keyword>
<accession>A0A1R1YTU6</accession>
<dbReference type="PANTHER" id="PTHR22765">
    <property type="entry name" value="RING FINGER AND PROTEASE ASSOCIATED DOMAIN-CONTAINING"/>
    <property type="match status" value="1"/>
</dbReference>
<reference evidence="5" key="1">
    <citation type="submission" date="2017-01" db="EMBL/GenBank/DDBJ databases">
        <authorList>
            <person name="Wang Y."/>
            <person name="White M."/>
            <person name="Kvist S."/>
            <person name="Moncalvo J.-M."/>
        </authorList>
    </citation>
    <scope>NUCLEOTIDE SEQUENCE [LARGE SCALE GENOMIC DNA]</scope>
    <source>
        <strain evidence="5">ID-206-W2</strain>
    </source>
</reference>
<dbReference type="Pfam" id="PF13639">
    <property type="entry name" value="zf-RING_2"/>
    <property type="match status" value="1"/>
</dbReference>
<sequence>MLYEMKFAPLRRRLNHDFVEVEPMNSVSNFAKKDLGIYPIVILRDLVIKGHDNNSYMVIEKMKPHEENTTKEKNCNLENDNKNQVKPPELTSAEIANQNLEIDRVPEFVSINILDKPEVLTISRERKGKKEANSNRNSSFEEDMHIEEINFKYERHGPIKDSSLDASDTIGNHYANNENNSSSDTRPTTQKLYPPSPTEKKSLYILDDQSYLQNVDEKSNISNYINPNNNSPRHPPSALKKKVDSKIYGRNSLLLADIDNKYICAICLDYIKMSDKIRSIPCNHIFHLKCLDLWLKERSTTCPSCRFDLG</sequence>
<dbReference type="PANTHER" id="PTHR22765:SF434">
    <property type="entry name" value="GB|AAD18119.1-RELATED"/>
    <property type="match status" value="1"/>
</dbReference>
<dbReference type="InterPro" id="IPR051826">
    <property type="entry name" value="E3_ubiquitin-ligase_domain"/>
</dbReference>
<dbReference type="GO" id="GO:0006511">
    <property type="term" value="P:ubiquitin-dependent protein catabolic process"/>
    <property type="evidence" value="ECO:0007669"/>
    <property type="project" value="TreeGrafter"/>
</dbReference>
<name>A0A1R1YTU6_9FUNG</name>
<dbReference type="SMART" id="SM00184">
    <property type="entry name" value="RING"/>
    <property type="match status" value="1"/>
</dbReference>
<dbReference type="GO" id="GO:0061630">
    <property type="term" value="F:ubiquitin protein ligase activity"/>
    <property type="evidence" value="ECO:0007669"/>
    <property type="project" value="TreeGrafter"/>
</dbReference>
<keyword evidence="4" id="KW-0472">Membrane</keyword>
<dbReference type="InterPro" id="IPR001841">
    <property type="entry name" value="Znf_RING"/>
</dbReference>
<dbReference type="OrthoDB" id="8062037at2759"/>
<evidence type="ECO:0000256" key="2">
    <source>
        <dbReference type="SAM" id="MobiDB-lite"/>
    </source>
</evidence>
<feature type="compositionally biased region" description="Polar residues" evidence="2">
    <location>
        <begin position="164"/>
        <end position="191"/>
    </location>
</feature>
<keyword evidence="1" id="KW-0863">Zinc-finger</keyword>
<organism evidence="4 5">
    <name type="scientific">Smittium culicis</name>
    <dbReference type="NCBI Taxonomy" id="133412"/>
    <lineage>
        <taxon>Eukaryota</taxon>
        <taxon>Fungi</taxon>
        <taxon>Fungi incertae sedis</taxon>
        <taxon>Zoopagomycota</taxon>
        <taxon>Kickxellomycotina</taxon>
        <taxon>Harpellomycetes</taxon>
        <taxon>Harpellales</taxon>
        <taxon>Legeriomycetaceae</taxon>
        <taxon>Smittium</taxon>
    </lineage>
</organism>
<evidence type="ECO:0000313" key="4">
    <source>
        <dbReference type="EMBL" id="OMJ30206.1"/>
    </source>
</evidence>
<feature type="region of interest" description="Disordered" evidence="2">
    <location>
        <begin position="160"/>
        <end position="199"/>
    </location>
</feature>
<dbReference type="PROSITE" id="PS50089">
    <property type="entry name" value="ZF_RING_2"/>
    <property type="match status" value="1"/>
</dbReference>
<feature type="region of interest" description="Disordered" evidence="2">
    <location>
        <begin position="67"/>
        <end position="86"/>
    </location>
</feature>
<keyword evidence="5" id="KW-1185">Reference proteome</keyword>
<gene>
    <name evidence="4" type="ORF">AYI69_g255</name>
</gene>
<feature type="compositionally biased region" description="Basic and acidic residues" evidence="2">
    <location>
        <begin position="67"/>
        <end position="83"/>
    </location>
</feature>
<dbReference type="GO" id="GO:0008270">
    <property type="term" value="F:zinc ion binding"/>
    <property type="evidence" value="ECO:0007669"/>
    <property type="project" value="UniProtKB-KW"/>
</dbReference>
<dbReference type="GO" id="GO:0005737">
    <property type="term" value="C:cytoplasm"/>
    <property type="evidence" value="ECO:0007669"/>
    <property type="project" value="TreeGrafter"/>
</dbReference>
<evidence type="ECO:0000256" key="1">
    <source>
        <dbReference type="PROSITE-ProRule" id="PRU00175"/>
    </source>
</evidence>
<keyword evidence="4" id="KW-0675">Receptor</keyword>
<dbReference type="EMBL" id="LSSM01000058">
    <property type="protein sequence ID" value="OMJ30206.1"/>
    <property type="molecule type" value="Genomic_DNA"/>
</dbReference>
<dbReference type="SUPFAM" id="SSF57850">
    <property type="entry name" value="RING/U-box"/>
    <property type="match status" value="1"/>
</dbReference>
<protein>
    <submittedName>
        <fullName evidence="4">Receptor homology region, transmembrane domain-and RING domain-containing protein 4</fullName>
    </submittedName>
</protein>
<keyword evidence="1" id="KW-0479">Metal-binding</keyword>
<feature type="domain" description="RING-type" evidence="3">
    <location>
        <begin position="264"/>
        <end position="306"/>
    </location>
</feature>
<dbReference type="Proteomes" id="UP000187429">
    <property type="component" value="Unassembled WGS sequence"/>
</dbReference>
<keyword evidence="4" id="KW-0812">Transmembrane</keyword>
<dbReference type="CDD" id="cd16454">
    <property type="entry name" value="RING-H2_PA-TM-RING"/>
    <property type="match status" value="1"/>
</dbReference>
<dbReference type="AlphaFoldDB" id="A0A1R1YTU6"/>
<evidence type="ECO:0000313" key="5">
    <source>
        <dbReference type="Proteomes" id="UP000187429"/>
    </source>
</evidence>
<evidence type="ECO:0000259" key="3">
    <source>
        <dbReference type="PROSITE" id="PS50089"/>
    </source>
</evidence>
<comment type="caution">
    <text evidence="4">The sequence shown here is derived from an EMBL/GenBank/DDBJ whole genome shotgun (WGS) entry which is preliminary data.</text>
</comment>
<proteinExistence type="predicted"/>